<evidence type="ECO:0000313" key="3">
    <source>
        <dbReference type="Proteomes" id="UP000663555"/>
    </source>
</evidence>
<organism evidence="2 3">
    <name type="scientific">Marinobacter salinisoli</name>
    <dbReference type="NCBI Taxonomy" id="2769486"/>
    <lineage>
        <taxon>Bacteria</taxon>
        <taxon>Pseudomonadati</taxon>
        <taxon>Pseudomonadota</taxon>
        <taxon>Gammaproteobacteria</taxon>
        <taxon>Pseudomonadales</taxon>
        <taxon>Marinobacteraceae</taxon>
        <taxon>Marinobacter</taxon>
    </lineage>
</organism>
<name>A0ABX7MT40_9GAMM</name>
<feature type="chain" id="PRO_5045894687" description="Thioredoxin-like fold domain-containing protein" evidence="1">
    <location>
        <begin position="23"/>
        <end position="291"/>
    </location>
</feature>
<dbReference type="Proteomes" id="UP000663555">
    <property type="component" value="Chromosome"/>
</dbReference>
<sequence length="291" mass="32680">MLIKKLSSIGLLVLLLGFGSSAASVDPLPVPDHETFHSFLLDKWNPTQPTVVLMLDPFCPYCIRTLSQKERLSQYNVFLFWAPILGERSERRVAEILDCKVIAGPEVIFAVIERSSPSCDQATKGSNAALNWEFVNAYDPQAVPAYYFGGQRVSLSQLNRYVSSVKQIKGTVSLDWKRYRGLKVQQESNGLGQVAAILPEGFDDWSQLSDLVKKRGQFDWYIFPDKGDHQIEFCDLTASCDQSDISGRPLGRAELMLLFGLSDLTFPRFVLNNRLLSAEESERILGVNYSD</sequence>
<dbReference type="RefSeq" id="WP_206644771.1">
    <property type="nucleotide sequence ID" value="NZ_CP071247.1"/>
</dbReference>
<dbReference type="SUPFAM" id="SSF52833">
    <property type="entry name" value="Thioredoxin-like"/>
    <property type="match status" value="1"/>
</dbReference>
<keyword evidence="3" id="KW-1185">Reference proteome</keyword>
<reference evidence="2 3" key="1">
    <citation type="submission" date="2021-03" db="EMBL/GenBank/DDBJ databases">
        <title>Genome sequencing of Marinobacter sp. LPB0319.</title>
        <authorList>
            <person name="Kim J."/>
        </authorList>
    </citation>
    <scope>NUCLEOTIDE SEQUENCE [LARGE SCALE GENOMIC DNA]</scope>
    <source>
        <strain evidence="2 3">LPB0319</strain>
    </source>
</reference>
<proteinExistence type="predicted"/>
<evidence type="ECO:0000313" key="2">
    <source>
        <dbReference type="EMBL" id="QSP95532.1"/>
    </source>
</evidence>
<dbReference type="InterPro" id="IPR036249">
    <property type="entry name" value="Thioredoxin-like_sf"/>
</dbReference>
<dbReference type="Gene3D" id="3.40.30.10">
    <property type="entry name" value="Glutaredoxin"/>
    <property type="match status" value="1"/>
</dbReference>
<dbReference type="EMBL" id="CP071247">
    <property type="protein sequence ID" value="QSP95532.1"/>
    <property type="molecule type" value="Genomic_DNA"/>
</dbReference>
<evidence type="ECO:0000256" key="1">
    <source>
        <dbReference type="SAM" id="SignalP"/>
    </source>
</evidence>
<gene>
    <name evidence="2" type="ORF">LPB19_03705</name>
</gene>
<accession>A0ABX7MT40</accession>
<protein>
    <recommendedName>
        <fullName evidence="4">Thioredoxin-like fold domain-containing protein</fullName>
    </recommendedName>
</protein>
<feature type="signal peptide" evidence="1">
    <location>
        <begin position="1"/>
        <end position="22"/>
    </location>
</feature>
<keyword evidence="1" id="KW-0732">Signal</keyword>
<evidence type="ECO:0008006" key="4">
    <source>
        <dbReference type="Google" id="ProtNLM"/>
    </source>
</evidence>